<dbReference type="InterPro" id="IPR050066">
    <property type="entry name" value="UvrABC_protein_C"/>
</dbReference>
<dbReference type="GO" id="GO:0009432">
    <property type="term" value="P:SOS response"/>
    <property type="evidence" value="ECO:0007669"/>
    <property type="project" value="UniProtKB-KW"/>
</dbReference>
<feature type="domain" description="GIY-YIG" evidence="2">
    <location>
        <begin position="47"/>
        <end position="128"/>
    </location>
</feature>
<dbReference type="PANTHER" id="PTHR30562">
    <property type="entry name" value="UVRC/OXIDOREDUCTASE"/>
    <property type="match status" value="1"/>
</dbReference>
<dbReference type="InterPro" id="IPR035901">
    <property type="entry name" value="GIY-YIG_endonuc_sf"/>
</dbReference>
<dbReference type="GO" id="GO:0006289">
    <property type="term" value="P:nucleotide-excision repair"/>
    <property type="evidence" value="ECO:0007669"/>
    <property type="project" value="InterPro"/>
</dbReference>
<protein>
    <recommendedName>
        <fullName evidence="2">GIY-YIG domain-containing protein</fullName>
    </recommendedName>
</protein>
<accession>A0AA37QGB2</accession>
<dbReference type="GO" id="GO:0009380">
    <property type="term" value="C:excinuclease repair complex"/>
    <property type="evidence" value="ECO:0007669"/>
    <property type="project" value="TreeGrafter"/>
</dbReference>
<dbReference type="PROSITE" id="PS50164">
    <property type="entry name" value="GIY_YIG"/>
    <property type="match status" value="1"/>
</dbReference>
<dbReference type="CDD" id="cd10434">
    <property type="entry name" value="GIY-YIG_UvrC_Cho"/>
    <property type="match status" value="1"/>
</dbReference>
<dbReference type="Gene3D" id="3.40.1440.10">
    <property type="entry name" value="GIY-YIG endonuclease"/>
    <property type="match status" value="1"/>
</dbReference>
<proteinExistence type="predicted"/>
<gene>
    <name evidence="3" type="ORF">rosag_48840</name>
</gene>
<evidence type="ECO:0000259" key="2">
    <source>
        <dbReference type="PROSITE" id="PS50164"/>
    </source>
</evidence>
<keyword evidence="4" id="KW-1185">Reference proteome</keyword>
<comment type="caution">
    <text evidence="3">The sequence shown here is derived from an EMBL/GenBank/DDBJ whole genome shotgun (WGS) entry which is preliminary data.</text>
</comment>
<dbReference type="Proteomes" id="UP001161325">
    <property type="component" value="Unassembled WGS sequence"/>
</dbReference>
<dbReference type="SUPFAM" id="SSF82771">
    <property type="entry name" value="GIY-YIG endonuclease"/>
    <property type="match status" value="1"/>
</dbReference>
<dbReference type="SMART" id="SM00465">
    <property type="entry name" value="GIYc"/>
    <property type="match status" value="1"/>
</dbReference>
<evidence type="ECO:0000313" key="3">
    <source>
        <dbReference type="EMBL" id="GLC28371.1"/>
    </source>
</evidence>
<dbReference type="PANTHER" id="PTHR30562:SF1">
    <property type="entry name" value="UVRABC SYSTEM PROTEIN C"/>
    <property type="match status" value="1"/>
</dbReference>
<organism evidence="3 4">
    <name type="scientific">Roseisolibacter agri</name>
    <dbReference type="NCBI Taxonomy" id="2014610"/>
    <lineage>
        <taxon>Bacteria</taxon>
        <taxon>Pseudomonadati</taxon>
        <taxon>Gemmatimonadota</taxon>
        <taxon>Gemmatimonadia</taxon>
        <taxon>Gemmatimonadales</taxon>
        <taxon>Gemmatimonadaceae</taxon>
        <taxon>Roseisolibacter</taxon>
    </lineage>
</organism>
<dbReference type="InterPro" id="IPR047296">
    <property type="entry name" value="GIY-YIG_UvrC_Cho"/>
</dbReference>
<reference evidence="3" key="1">
    <citation type="submission" date="2022-08" db="EMBL/GenBank/DDBJ databases">
        <title>Draft genome sequencing of Roseisolibacter agri AW1220.</title>
        <authorList>
            <person name="Tobiishi Y."/>
            <person name="Tonouchi A."/>
        </authorList>
    </citation>
    <scope>NUCLEOTIDE SEQUENCE</scope>
    <source>
        <strain evidence="3">AW1220</strain>
    </source>
</reference>
<dbReference type="InterPro" id="IPR036876">
    <property type="entry name" value="UVR_dom_sf"/>
</dbReference>
<dbReference type="EMBL" id="BRXS01000009">
    <property type="protein sequence ID" value="GLC28371.1"/>
    <property type="molecule type" value="Genomic_DNA"/>
</dbReference>
<dbReference type="AlphaFoldDB" id="A0AA37QGB2"/>
<name>A0AA37QGB2_9BACT</name>
<dbReference type="SUPFAM" id="SSF46600">
    <property type="entry name" value="C-terminal UvrC-binding domain of UvrB"/>
    <property type="match status" value="1"/>
</dbReference>
<dbReference type="RefSeq" id="WP_284352767.1">
    <property type="nucleotide sequence ID" value="NZ_BRXS01000009.1"/>
</dbReference>
<dbReference type="Pfam" id="PF01541">
    <property type="entry name" value="GIY-YIG"/>
    <property type="match status" value="1"/>
</dbReference>
<evidence type="ECO:0000313" key="4">
    <source>
        <dbReference type="Proteomes" id="UP001161325"/>
    </source>
</evidence>
<keyword evidence="1" id="KW-0742">SOS response</keyword>
<keyword evidence="1" id="KW-0227">DNA damage</keyword>
<sequence length="408" mass="45572">MPPRRTPRPAQLRAPAQPEDLRHAAYAAAPVTRRRALRAQVQADCRDLPGVYRMLGATGLVLYVGKAKRLRTRLLSYFRAARKGGRRDKQARILRHAHALEWEYAPDEFAALLRELRLIKLHRPRFNIIMNVDEAPRGWLMVTHGPVPALRMVMRSDDPEAAVLYGPFRRMWMLAEAARALADATGVRDCTLAPSQLPSAPQPLRRARKVAKPARSAAVVTEAPRAPACLRVELGTCPGPCIAPRVGPWDGADDYAARVHEVREFLAGRTSRPIATLRAAMHAASEAWHFERAGALKARVEALEWLEGRLQRFHAGADRLSFVYRAAGHDGTDRLYLVRRGTVRAELAPPATPEDEAALRALVDRVFHAPDGGEVPTHDMDEFYLVASWFRRHPGELARVTPIVPRAR</sequence>
<dbReference type="InterPro" id="IPR000305">
    <property type="entry name" value="GIY-YIG_endonuc"/>
</dbReference>
<evidence type="ECO:0000256" key="1">
    <source>
        <dbReference type="ARBA" id="ARBA00023236"/>
    </source>
</evidence>